<feature type="signal peptide" evidence="3">
    <location>
        <begin position="1"/>
        <end position="25"/>
    </location>
</feature>
<evidence type="ECO:0000256" key="2">
    <source>
        <dbReference type="SAM" id="MobiDB-lite"/>
    </source>
</evidence>
<dbReference type="InterPro" id="IPR010131">
    <property type="entry name" value="MdtP/NodT-like"/>
</dbReference>
<comment type="similarity">
    <text evidence="1">Belongs to the outer membrane factor (OMF) (TC 1.B.17) family.</text>
</comment>
<dbReference type="InterPro" id="IPR003423">
    <property type="entry name" value="OMP_efflux"/>
</dbReference>
<dbReference type="Gene3D" id="1.20.1600.10">
    <property type="entry name" value="Outer membrane efflux proteins (OEP)"/>
    <property type="match status" value="1"/>
</dbReference>
<feature type="chain" id="PRO_5007272350" evidence="3">
    <location>
        <begin position="26"/>
        <end position="469"/>
    </location>
</feature>
<reference evidence="4 5" key="1">
    <citation type="submission" date="2015-12" db="EMBL/GenBank/DDBJ databases">
        <authorList>
            <person name="Shamseldin A."/>
            <person name="Moawad H."/>
            <person name="Abd El-Rahim W.M."/>
            <person name="Sadowsky M.J."/>
        </authorList>
    </citation>
    <scope>NUCLEOTIDE SEQUENCE [LARGE SCALE GENOMIC DNA]</scope>
    <source>
        <strain evidence="4 5">D7</strain>
    </source>
</reference>
<feature type="region of interest" description="Disordered" evidence="2">
    <location>
        <begin position="108"/>
        <end position="131"/>
    </location>
</feature>
<proteinExistence type="inferred from homology"/>
<dbReference type="AlphaFoldDB" id="A0A126PVJ3"/>
<dbReference type="PANTHER" id="PTHR30203">
    <property type="entry name" value="OUTER MEMBRANE CATION EFFLUX PROTEIN"/>
    <property type="match status" value="1"/>
</dbReference>
<dbReference type="RefSeq" id="WP_061094082.1">
    <property type="nucleotide sequence ID" value="NZ_CP014323.1"/>
</dbReference>
<sequence length="469" mass="50981">MHSFRFSVPLAARSLLCAFSCIALTASCAYSPSTTLPETDTQALQKAKSVDATSQITTSWWKVFEVAELAPVMKTLESQNLTLNQAEQRVKRAQFLLAQVNAGDVPTITARTSGRSGRDLDSGRSSHSTSGGLGLSYDADIWGTRDAQQRSRQLGIDTAQYQFTDALLDTQALFINTLLEQISLQSRLSIAMQNVEISEALLNLVQIRFEEGDTSGIEVSQQRNTLISAQSEVLRLSNSLTLNERALTVLLGNESMQFNTPEQKALLSLSLTDFSLPEVAPALSAEVLKQRPDVQLAIAQFKQADLAFYEASVAGLLGMNLSADIGVSDLLDLAQGWTLGAAISSAATLFDGGRLEAAEKAAKTDVDLAILQYQQTVLSAIEALLNSQTNLVFNKQNYRYALASLENNQQLYRLADIRYKAGDTDFLNLLNAQRSFFSARQSVISNYQAVLSSVIATYRESAGADITSS</sequence>
<organism evidence="4 5">
    <name type="scientific">Alteromonas macleodii</name>
    <name type="common">Pseudoalteromonas macleodii</name>
    <dbReference type="NCBI Taxonomy" id="28108"/>
    <lineage>
        <taxon>Bacteria</taxon>
        <taxon>Pseudomonadati</taxon>
        <taxon>Pseudomonadota</taxon>
        <taxon>Gammaproteobacteria</taxon>
        <taxon>Alteromonadales</taxon>
        <taxon>Alteromonadaceae</taxon>
        <taxon>Alteromonas/Salinimonas group</taxon>
        <taxon>Alteromonas</taxon>
    </lineage>
</organism>
<evidence type="ECO:0000256" key="1">
    <source>
        <dbReference type="ARBA" id="ARBA00007613"/>
    </source>
</evidence>
<keyword evidence="3" id="KW-0732">Signal</keyword>
<dbReference type="PROSITE" id="PS51257">
    <property type="entry name" value="PROKAR_LIPOPROTEIN"/>
    <property type="match status" value="1"/>
</dbReference>
<dbReference type="SUPFAM" id="SSF56954">
    <property type="entry name" value="Outer membrane efflux proteins (OEP)"/>
    <property type="match status" value="1"/>
</dbReference>
<dbReference type="Proteomes" id="UP000063991">
    <property type="component" value="Chromosome"/>
</dbReference>
<evidence type="ECO:0000256" key="3">
    <source>
        <dbReference type="SAM" id="SignalP"/>
    </source>
</evidence>
<evidence type="ECO:0000313" key="4">
    <source>
        <dbReference type="EMBL" id="AMJ97054.1"/>
    </source>
</evidence>
<protein>
    <submittedName>
        <fullName evidence="4">Transporter</fullName>
    </submittedName>
</protein>
<dbReference type="EMBL" id="CP014323">
    <property type="protein sequence ID" value="AMJ97054.1"/>
    <property type="molecule type" value="Genomic_DNA"/>
</dbReference>
<dbReference type="Pfam" id="PF02321">
    <property type="entry name" value="OEP"/>
    <property type="match status" value="2"/>
</dbReference>
<name>A0A126PVJ3_ALTMA</name>
<accession>A0A126PVJ3</accession>
<dbReference type="OrthoDB" id="9770517at2"/>
<evidence type="ECO:0000313" key="5">
    <source>
        <dbReference type="Proteomes" id="UP000063991"/>
    </source>
</evidence>
<gene>
    <name evidence="4" type="ORF">AVL55_02055</name>
</gene>
<dbReference type="GO" id="GO:0015562">
    <property type="term" value="F:efflux transmembrane transporter activity"/>
    <property type="evidence" value="ECO:0007669"/>
    <property type="project" value="InterPro"/>
</dbReference>
<dbReference type="Gene3D" id="2.20.200.10">
    <property type="entry name" value="Outer membrane efflux proteins (OEP)"/>
    <property type="match status" value="1"/>
</dbReference>